<organism evidence="1 2">
    <name type="scientific">Dendrobium thyrsiflorum</name>
    <name type="common">Pinecone-like raceme dendrobium</name>
    <name type="synonym">Orchid</name>
    <dbReference type="NCBI Taxonomy" id="117978"/>
    <lineage>
        <taxon>Eukaryota</taxon>
        <taxon>Viridiplantae</taxon>
        <taxon>Streptophyta</taxon>
        <taxon>Embryophyta</taxon>
        <taxon>Tracheophyta</taxon>
        <taxon>Spermatophyta</taxon>
        <taxon>Magnoliopsida</taxon>
        <taxon>Liliopsida</taxon>
        <taxon>Asparagales</taxon>
        <taxon>Orchidaceae</taxon>
        <taxon>Epidendroideae</taxon>
        <taxon>Malaxideae</taxon>
        <taxon>Dendrobiinae</taxon>
        <taxon>Dendrobium</taxon>
    </lineage>
</organism>
<reference evidence="1 2" key="1">
    <citation type="journal article" date="2024" name="Plant Biotechnol. J.">
        <title>Dendrobium thyrsiflorum genome and its molecular insights into genes involved in important horticultural traits.</title>
        <authorList>
            <person name="Chen B."/>
            <person name="Wang J.Y."/>
            <person name="Zheng P.J."/>
            <person name="Li K.L."/>
            <person name="Liang Y.M."/>
            <person name="Chen X.F."/>
            <person name="Zhang C."/>
            <person name="Zhao X."/>
            <person name="He X."/>
            <person name="Zhang G.Q."/>
            <person name="Liu Z.J."/>
            <person name="Xu Q."/>
        </authorList>
    </citation>
    <scope>NUCLEOTIDE SEQUENCE [LARGE SCALE GENOMIC DNA]</scope>
    <source>
        <strain evidence="1">GZMU011</strain>
    </source>
</reference>
<dbReference type="Pfam" id="PF14009">
    <property type="entry name" value="PADRE"/>
    <property type="match status" value="1"/>
</dbReference>
<name>A0ABD0U8F0_DENTH</name>
<dbReference type="InterPro" id="IPR025322">
    <property type="entry name" value="PADRE_dom"/>
</dbReference>
<dbReference type="Proteomes" id="UP001552299">
    <property type="component" value="Unassembled WGS sequence"/>
</dbReference>
<dbReference type="AlphaFoldDB" id="A0ABD0U8F0"/>
<proteinExistence type="predicted"/>
<accession>A0ABD0U8F0</accession>
<keyword evidence="2" id="KW-1185">Reference proteome</keyword>
<sequence length="199" mass="21777">MGVCSSCESTAVISIASAVSPTSTAKLVMEDGGLQEFNRPIKVSEILRQIQASREAGGRSRHAFFVCDADEMRMEGVLSALDAEAELKAGQLYFLLPLSMMRRRLRPQDMAELAVKASSALIMSASGYAPLVFPVAGIESSSRSRREVGRKKVRSGGRRVKGGASRLYFNLELSVIPEYLGEEDDEEEEEEEEGRLLIV</sequence>
<comment type="caution">
    <text evidence="1">The sequence shown here is derived from an EMBL/GenBank/DDBJ whole genome shotgun (WGS) entry which is preliminary data.</text>
</comment>
<evidence type="ECO:0000313" key="1">
    <source>
        <dbReference type="EMBL" id="KAL0909023.1"/>
    </source>
</evidence>
<gene>
    <name evidence="1" type="ORF">M5K25_023545</name>
</gene>
<dbReference type="EMBL" id="JANQDX010000017">
    <property type="protein sequence ID" value="KAL0909023.1"/>
    <property type="molecule type" value="Genomic_DNA"/>
</dbReference>
<evidence type="ECO:0000313" key="2">
    <source>
        <dbReference type="Proteomes" id="UP001552299"/>
    </source>
</evidence>
<protein>
    <submittedName>
        <fullName evidence="1">Uncharacterized protein</fullName>
    </submittedName>
</protein>
<dbReference type="PANTHER" id="PTHR33052">
    <property type="entry name" value="DUF4228 DOMAIN PROTEIN-RELATED"/>
    <property type="match status" value="1"/>
</dbReference>